<evidence type="ECO:0000313" key="2">
    <source>
        <dbReference type="Proteomes" id="UP000244913"/>
    </source>
</evidence>
<comment type="caution">
    <text evidence="1">The sequence shown here is derived from an EMBL/GenBank/DDBJ whole genome shotgun (WGS) entry which is preliminary data.</text>
</comment>
<accession>A0A2T9JIJ7</accession>
<gene>
    <name evidence="1" type="ORF">DDF65_15065</name>
</gene>
<proteinExistence type="predicted"/>
<organism evidence="1 2">
    <name type="scientific">Caulobacter radicis</name>
    <dbReference type="NCBI Taxonomy" id="2172650"/>
    <lineage>
        <taxon>Bacteria</taxon>
        <taxon>Pseudomonadati</taxon>
        <taxon>Pseudomonadota</taxon>
        <taxon>Alphaproteobacteria</taxon>
        <taxon>Caulobacterales</taxon>
        <taxon>Caulobacteraceae</taxon>
        <taxon>Caulobacter</taxon>
    </lineage>
</organism>
<sequence>MWMETASQALRSGKVLELRYDGWSRCVEVHAVGYSRDGNPLMRVWQVSGGSNSNEPRGWKLMRCDEAFTAHVSESASQAPRPGYRRGDRAMSRIVSEL</sequence>
<protein>
    <recommendedName>
        <fullName evidence="3">WYL domain-containing protein</fullName>
    </recommendedName>
</protein>
<evidence type="ECO:0008006" key="3">
    <source>
        <dbReference type="Google" id="ProtNLM"/>
    </source>
</evidence>
<dbReference type="Proteomes" id="UP000244913">
    <property type="component" value="Unassembled WGS sequence"/>
</dbReference>
<reference evidence="1 2" key="1">
    <citation type="submission" date="2018-04" db="EMBL/GenBank/DDBJ databases">
        <title>The genome sequence of Caulobacter sp. 736.</title>
        <authorList>
            <person name="Gao J."/>
            <person name="Sun J."/>
        </authorList>
    </citation>
    <scope>NUCLEOTIDE SEQUENCE [LARGE SCALE GENOMIC DNA]</scope>
    <source>
        <strain evidence="1 2">736</strain>
    </source>
</reference>
<evidence type="ECO:0000313" key="1">
    <source>
        <dbReference type="EMBL" id="PVM79416.1"/>
    </source>
</evidence>
<dbReference type="EMBL" id="QDKP01000043">
    <property type="protein sequence ID" value="PVM79416.1"/>
    <property type="molecule type" value="Genomic_DNA"/>
</dbReference>
<dbReference type="AlphaFoldDB" id="A0A2T9JB13"/>
<keyword evidence="2" id="KW-1185">Reference proteome</keyword>
<name>A0A2T9JB13_9CAUL</name>
<accession>A0A2T9JB13</accession>